<dbReference type="Proteomes" id="UP001482620">
    <property type="component" value="Unassembled WGS sequence"/>
</dbReference>
<feature type="non-terminal residue" evidence="1">
    <location>
        <position position="1"/>
    </location>
</feature>
<comment type="caution">
    <text evidence="1">The sequence shown here is derived from an EMBL/GenBank/DDBJ whole genome shotgun (WGS) entry which is preliminary data.</text>
</comment>
<keyword evidence="2" id="KW-1185">Reference proteome</keyword>
<reference evidence="1 2" key="1">
    <citation type="submission" date="2021-06" db="EMBL/GenBank/DDBJ databases">
        <authorList>
            <person name="Palmer J.M."/>
        </authorList>
    </citation>
    <scope>NUCLEOTIDE SEQUENCE [LARGE SCALE GENOMIC DNA]</scope>
    <source>
        <strain evidence="2">if_2019</strain>
        <tissue evidence="1">Muscle</tissue>
    </source>
</reference>
<evidence type="ECO:0000313" key="1">
    <source>
        <dbReference type="EMBL" id="MEQ2220086.1"/>
    </source>
</evidence>
<proteinExistence type="predicted"/>
<evidence type="ECO:0000313" key="2">
    <source>
        <dbReference type="Proteomes" id="UP001482620"/>
    </source>
</evidence>
<dbReference type="EMBL" id="JAHRIQ010000073">
    <property type="protein sequence ID" value="MEQ2220086.1"/>
    <property type="molecule type" value="Genomic_DNA"/>
</dbReference>
<name>A0ABV0SJT0_9TELE</name>
<organism evidence="1 2">
    <name type="scientific">Ilyodon furcidens</name>
    <name type="common">goldbreast splitfin</name>
    <dbReference type="NCBI Taxonomy" id="33524"/>
    <lineage>
        <taxon>Eukaryota</taxon>
        <taxon>Metazoa</taxon>
        <taxon>Chordata</taxon>
        <taxon>Craniata</taxon>
        <taxon>Vertebrata</taxon>
        <taxon>Euteleostomi</taxon>
        <taxon>Actinopterygii</taxon>
        <taxon>Neopterygii</taxon>
        <taxon>Teleostei</taxon>
        <taxon>Neoteleostei</taxon>
        <taxon>Acanthomorphata</taxon>
        <taxon>Ovalentaria</taxon>
        <taxon>Atherinomorphae</taxon>
        <taxon>Cyprinodontiformes</taxon>
        <taxon>Goodeidae</taxon>
        <taxon>Ilyodon</taxon>
    </lineage>
</organism>
<accession>A0ABV0SJT0</accession>
<sequence>AEPPLHLCATQLTPSNLKHPPKQKLQMAKKPPTSLIPHHRSSSLNLCLKARPFVCGRETPKRINSLHSSLFCVKQPNLRPRPHHHPAPPPLSLPQLLGLQLFFSTTVSSRTVKVGGRVPQERKSIETLGEGVLVGVTHPHLLLWVEG</sequence>
<gene>
    <name evidence="1" type="ORF">ILYODFUR_001651</name>
</gene>
<protein>
    <submittedName>
        <fullName evidence="1">Uncharacterized protein</fullName>
    </submittedName>
</protein>